<dbReference type="eggNOG" id="COG1916">
    <property type="taxonomic scope" value="Bacteria"/>
</dbReference>
<dbReference type="STRING" id="446468.Ndas_4579"/>
<sequence length="831" mass="88783">MGRPRLDTSGLHVLGVRHHGPGSARAVRAALEEIKPDAVLIEGPPEADALTSLVGELEPPVALLAYLADTPKGDEPRAGDGKEKTARGARPLRVAEGDGWAFWPFASFSPEWEALRYAVENDVRVRFCDLPAANTLAERVAEAEERRRAEEESARTEGDSEDPGAEEAAGNPEAAGAGAAVAAEGSGGTDGAGTPEAADGTDGGEVGEPERIRLDPLGVLAEAAGYDDAERWWDDVIEQRRDGEPSPFPAIADAMAAVRAESGPETERDARREAYMRQTLRATLKEGHERIAVVCGAWHAPALRDLADYSVKDDTALLKGLPKAKVTATWVPWTHGRLAASSGYGAGVAAPGWYHHLFTAPDLPVHRWLTDAARMLREEGLAVSSSHVIEGVRLAESLAVLRGRPLAGLDEVAEALTAVLCEGEPTRAALVHRRMAVGERMGSVPPSTPMVPLQRDLIAIRKRLRLKAEPFDSDLDLDLRKDSQRERSVLLHRLRLLGVEWGVPRTPDGGQKGTFRESWRLRWDPDMDVALIEASRWGTTVASAATARVADLAEDAALPALTSLTEQCLFADLGGALPRVLSLLTDRAATDSDVTHLMEALPPLARSARYGDVRGTDSAYLSTVAEQILRRVCVGLAPAVHGLDDDAAERFVRQIDATQGAATLLGGEGAQAWTAALTALAVRDTLPGRIAGRVNRILSDSGLVDTDELRRRLGLAMSPGVEPASAAAWLEGFLQGSGLILVHDDRLLGLIDTWLLSLPEERFTAVLPLLRRTFGAFNGPERQEIGSAALRLGTAPAAKRAAPARVDVDTRRAAPALATALAILTDGKVRT</sequence>
<dbReference type="InterPro" id="IPR050458">
    <property type="entry name" value="LolB"/>
</dbReference>
<feature type="region of interest" description="Disordered" evidence="1">
    <location>
        <begin position="139"/>
        <end position="215"/>
    </location>
</feature>
<reference evidence="2 3" key="1">
    <citation type="journal article" date="2010" name="Stand. Genomic Sci.">
        <title>Complete genome sequence of Nocardiopsis dassonvillei type strain (IMRU 509).</title>
        <authorList>
            <person name="Sun H."/>
            <person name="Lapidus A."/>
            <person name="Nolan M."/>
            <person name="Lucas S."/>
            <person name="Del Rio T.G."/>
            <person name="Tice H."/>
            <person name="Cheng J.F."/>
            <person name="Tapia R."/>
            <person name="Han C."/>
            <person name="Goodwin L."/>
            <person name="Pitluck S."/>
            <person name="Pagani I."/>
            <person name="Ivanova N."/>
            <person name="Mavromatis K."/>
            <person name="Mikhailova N."/>
            <person name="Pati A."/>
            <person name="Chen A."/>
            <person name="Palaniappan K."/>
            <person name="Land M."/>
            <person name="Hauser L."/>
            <person name="Chang Y.J."/>
            <person name="Jeffries C.D."/>
            <person name="Djao O.D."/>
            <person name="Rohde M."/>
            <person name="Sikorski J."/>
            <person name="Goker M."/>
            <person name="Woyke T."/>
            <person name="Bristow J."/>
            <person name="Eisen J.A."/>
            <person name="Markowitz V."/>
            <person name="Hugenholtz P."/>
            <person name="Kyrpides N.C."/>
            <person name="Klenk H.P."/>
        </authorList>
    </citation>
    <scope>NUCLEOTIDE SEQUENCE [LARGE SCALE GENOMIC DNA]</scope>
    <source>
        <strain evidence="3">ATCC 23218 / DSM 43111 / CIP 107115 / JCM 7437 / KCTC 9190 / NBRC 14626 / NCTC 10488 / NRRL B-5397 / IMRU 509</strain>
    </source>
</reference>
<dbReference type="KEGG" id="nda:Ndas_4579"/>
<proteinExistence type="predicted"/>
<evidence type="ECO:0000313" key="3">
    <source>
        <dbReference type="Proteomes" id="UP000002219"/>
    </source>
</evidence>
<dbReference type="EMBL" id="CP002040">
    <property type="protein sequence ID" value="ADH69966.1"/>
    <property type="molecule type" value="Genomic_DNA"/>
</dbReference>
<organism evidence="2 3">
    <name type="scientific">Nocardiopsis dassonvillei (strain ATCC 23218 / DSM 43111 / CIP 107115 / JCM 7437 / KCTC 9190 / NBRC 14626 / NCTC 10488 / NRRL B-5397 / IMRU 509)</name>
    <name type="common">Actinomadura dassonvillei</name>
    <dbReference type="NCBI Taxonomy" id="446468"/>
    <lineage>
        <taxon>Bacteria</taxon>
        <taxon>Bacillati</taxon>
        <taxon>Actinomycetota</taxon>
        <taxon>Actinomycetes</taxon>
        <taxon>Streptosporangiales</taxon>
        <taxon>Nocardiopsidaceae</taxon>
        <taxon>Nocardiopsis</taxon>
    </lineage>
</organism>
<feature type="compositionally biased region" description="Low complexity" evidence="1">
    <location>
        <begin position="166"/>
        <end position="184"/>
    </location>
</feature>
<dbReference type="Pfam" id="PF18934">
    <property type="entry name" value="DUF5682"/>
    <property type="match status" value="1"/>
</dbReference>
<dbReference type="Proteomes" id="UP000002219">
    <property type="component" value="Chromosome 1"/>
</dbReference>
<dbReference type="GeneID" id="91487117"/>
<evidence type="ECO:0000313" key="2">
    <source>
        <dbReference type="EMBL" id="ADH69966.1"/>
    </source>
</evidence>
<dbReference type="AlphaFoldDB" id="D7AY88"/>
<protein>
    <submittedName>
        <fullName evidence="2">Uncharacterized protein</fullName>
    </submittedName>
</protein>
<feature type="region of interest" description="Disordered" evidence="1">
    <location>
        <begin position="70"/>
        <end position="90"/>
    </location>
</feature>
<dbReference type="RefSeq" id="WP_013155573.1">
    <property type="nucleotide sequence ID" value="NC_014210.1"/>
</dbReference>
<accession>D7AY88</accession>
<dbReference type="OrthoDB" id="9768066at2"/>
<evidence type="ECO:0000256" key="1">
    <source>
        <dbReference type="SAM" id="MobiDB-lite"/>
    </source>
</evidence>
<dbReference type="InterPro" id="IPR043737">
    <property type="entry name" value="DUF5682"/>
</dbReference>
<dbReference type="PANTHER" id="PTHR30634:SF14">
    <property type="match status" value="1"/>
</dbReference>
<dbReference type="HOGENOM" id="CLU_009152_1_0_11"/>
<name>D7AY88_NOCDD</name>
<feature type="compositionally biased region" description="Basic and acidic residues" evidence="1">
    <location>
        <begin position="71"/>
        <end position="86"/>
    </location>
</feature>
<gene>
    <name evidence="2" type="ordered locus">Ndas_4579</name>
</gene>
<feature type="compositionally biased region" description="Basic and acidic residues" evidence="1">
    <location>
        <begin position="139"/>
        <end position="158"/>
    </location>
</feature>
<keyword evidence="3" id="KW-1185">Reference proteome</keyword>
<dbReference type="PANTHER" id="PTHR30634">
    <property type="entry name" value="OUTER MEMBRANE LOLAB LIPOPROTEIN INSERTION APPARATUS"/>
    <property type="match status" value="1"/>
</dbReference>